<name>A0ABT8LEZ6_9BACT</name>
<dbReference type="InterPro" id="IPR011042">
    <property type="entry name" value="6-blade_b-propeller_TolB-like"/>
</dbReference>
<keyword evidence="3" id="KW-1003">Cell membrane</keyword>
<comment type="similarity">
    <text evidence="2">Belongs to the YjiK family.</text>
</comment>
<comment type="caution">
    <text evidence="5">The sequence shown here is derived from an EMBL/GenBank/DDBJ whole genome shotgun (WGS) entry which is preliminary data.</text>
</comment>
<dbReference type="Pfam" id="PF06977">
    <property type="entry name" value="SdiA-regulated"/>
    <property type="match status" value="1"/>
</dbReference>
<accession>A0ABT8LEZ6</accession>
<dbReference type="SUPFAM" id="SSF75011">
    <property type="entry name" value="3-carboxy-cis,cis-mucoante lactonizing enzyme"/>
    <property type="match status" value="1"/>
</dbReference>
<proteinExistence type="inferred from homology"/>
<dbReference type="Proteomes" id="UP001172083">
    <property type="component" value="Unassembled WGS sequence"/>
</dbReference>
<evidence type="ECO:0000256" key="3">
    <source>
        <dbReference type="ARBA" id="ARBA00022475"/>
    </source>
</evidence>
<dbReference type="RefSeq" id="WP_346761697.1">
    <property type="nucleotide sequence ID" value="NZ_JAUJEB010000008.1"/>
</dbReference>
<evidence type="ECO:0000256" key="1">
    <source>
        <dbReference type="ARBA" id="ARBA00004236"/>
    </source>
</evidence>
<evidence type="ECO:0000256" key="2">
    <source>
        <dbReference type="ARBA" id="ARBA00009852"/>
    </source>
</evidence>
<evidence type="ECO:0000313" key="5">
    <source>
        <dbReference type="EMBL" id="MDN5216359.1"/>
    </source>
</evidence>
<keyword evidence="4" id="KW-0472">Membrane</keyword>
<organism evidence="5 6">
    <name type="scientific">Agaribacillus aureus</name>
    <dbReference type="NCBI Taxonomy" id="3051825"/>
    <lineage>
        <taxon>Bacteria</taxon>
        <taxon>Pseudomonadati</taxon>
        <taxon>Bacteroidota</taxon>
        <taxon>Cytophagia</taxon>
        <taxon>Cytophagales</taxon>
        <taxon>Splendidivirgaceae</taxon>
        <taxon>Agaribacillus</taxon>
    </lineage>
</organism>
<comment type="subcellular location">
    <subcellularLocation>
        <location evidence="1">Cell membrane</location>
    </subcellularLocation>
</comment>
<dbReference type="InterPro" id="IPR009722">
    <property type="entry name" value="YjiK/CarP"/>
</dbReference>
<evidence type="ECO:0000313" key="6">
    <source>
        <dbReference type="Proteomes" id="UP001172083"/>
    </source>
</evidence>
<keyword evidence="6" id="KW-1185">Reference proteome</keyword>
<gene>
    <name evidence="5" type="ORF">QQ020_30100</name>
</gene>
<evidence type="ECO:0000256" key="4">
    <source>
        <dbReference type="ARBA" id="ARBA00023136"/>
    </source>
</evidence>
<sequence length="312" mass="35049">MCIIALANLPNQRLKLLTIVALFLACQTGCNMIKEEKPDPEFVLKQAQRLGYDLENPNKKIKLHFDLEEISGLSYVKDSILACVQDELGRAYFYDLGNEKIQYSIKFAQSGDYEGIELVDGKVYVVENNGKIYSFDTTAANTQKVKSAIIDTPLSDKNDVEGLGYLPTSRQLLIACKEEAGINKKKRKGKAIYAYNLDEKKFEEKPFITIKRSDITKFIVDHPDNYKIKKSPDFKPSGIAVHPKTNKIYLLNSVGKMLIILNEKGKVEDLAILNPKTFRQPEGICFAPNGDLFIASEGGGSRGYLLAFKYLK</sequence>
<dbReference type="Gene3D" id="2.120.10.30">
    <property type="entry name" value="TolB, C-terminal domain"/>
    <property type="match status" value="1"/>
</dbReference>
<protein>
    <submittedName>
        <fullName evidence="5">SdiA-regulated domain-containing protein</fullName>
    </submittedName>
</protein>
<reference evidence="5" key="1">
    <citation type="submission" date="2023-06" db="EMBL/GenBank/DDBJ databases">
        <title>Genomic of Agaribacillus aureum.</title>
        <authorList>
            <person name="Wang G."/>
        </authorList>
    </citation>
    <scope>NUCLEOTIDE SEQUENCE</scope>
    <source>
        <strain evidence="5">BMA12</strain>
    </source>
</reference>
<dbReference type="EMBL" id="JAUJEB010000008">
    <property type="protein sequence ID" value="MDN5216359.1"/>
    <property type="molecule type" value="Genomic_DNA"/>
</dbReference>